<keyword evidence="1" id="KW-0175">Coiled coil</keyword>
<organism evidence="3 4">
    <name type="scientific">Babesia gibsoni</name>
    <dbReference type="NCBI Taxonomy" id="33632"/>
    <lineage>
        <taxon>Eukaryota</taxon>
        <taxon>Sar</taxon>
        <taxon>Alveolata</taxon>
        <taxon>Apicomplexa</taxon>
        <taxon>Aconoidasida</taxon>
        <taxon>Piroplasmida</taxon>
        <taxon>Babesiidae</taxon>
        <taxon>Babesia</taxon>
    </lineage>
</organism>
<feature type="coiled-coil region" evidence="1">
    <location>
        <begin position="607"/>
        <end position="641"/>
    </location>
</feature>
<dbReference type="Proteomes" id="UP001230268">
    <property type="component" value="Unassembled WGS sequence"/>
</dbReference>
<dbReference type="PANTHER" id="PTHR23159">
    <property type="entry name" value="CENTROSOMAL PROTEIN 2"/>
    <property type="match status" value="1"/>
</dbReference>
<reference evidence="3" key="1">
    <citation type="submission" date="2023-08" db="EMBL/GenBank/DDBJ databases">
        <title>Draft sequence of the Babesia gibsoni genome.</title>
        <authorList>
            <person name="Yamagishi J.Y."/>
            <person name="Xuan X.X."/>
        </authorList>
    </citation>
    <scope>NUCLEOTIDE SEQUENCE</scope>
    <source>
        <strain evidence="3">Azabu</strain>
    </source>
</reference>
<gene>
    <name evidence="3" type="ORF">BgAZ_301520</name>
</gene>
<feature type="region of interest" description="Disordered" evidence="2">
    <location>
        <begin position="1334"/>
        <end position="1355"/>
    </location>
</feature>
<protein>
    <submittedName>
        <fullName evidence="3">Centrosomal protein 2 like protein</fullName>
    </submittedName>
</protein>
<feature type="coiled-coil region" evidence="1">
    <location>
        <begin position="1102"/>
        <end position="1201"/>
    </location>
</feature>
<comment type="caution">
    <text evidence="3">The sequence shown here is derived from an EMBL/GenBank/DDBJ whole genome shotgun (WGS) entry which is preliminary data.</text>
</comment>
<keyword evidence="4" id="KW-1185">Reference proteome</keyword>
<feature type="region of interest" description="Disordered" evidence="2">
    <location>
        <begin position="562"/>
        <end position="591"/>
    </location>
</feature>
<feature type="coiled-coil region" evidence="1">
    <location>
        <begin position="423"/>
        <end position="450"/>
    </location>
</feature>
<accession>A0AAD8LI46</accession>
<proteinExistence type="predicted"/>
<evidence type="ECO:0000256" key="2">
    <source>
        <dbReference type="SAM" id="MobiDB-lite"/>
    </source>
</evidence>
<dbReference type="PANTHER" id="PTHR23159:SF60">
    <property type="entry name" value="SPINDLE ASSEMBLY ABNORMAL PROTEIN 4"/>
    <property type="match status" value="1"/>
</dbReference>
<name>A0AAD8LI46_BABGI</name>
<evidence type="ECO:0000313" key="4">
    <source>
        <dbReference type="Proteomes" id="UP001230268"/>
    </source>
</evidence>
<feature type="coiled-coil region" evidence="1">
    <location>
        <begin position="732"/>
        <end position="825"/>
    </location>
</feature>
<feature type="coiled-coil region" evidence="1">
    <location>
        <begin position="1508"/>
        <end position="1662"/>
    </location>
</feature>
<evidence type="ECO:0000313" key="3">
    <source>
        <dbReference type="EMBL" id="KAK1442634.1"/>
    </source>
</evidence>
<sequence length="1664" mass="189309">MPKRIRDNAPSPEGGGVCVAPQLHPTGFRVYKNFRYKKRYERDYKRRWRNLMVVEARFPDIVRSPDEDRKQWLNSLFVRVLHQMKSIRPQLMEYMKEYPEAFTEHMKSFFGVPINFGGDAVSSSLLSTSADSGSALKTAQSQNVSSIHSPTEKQRAHDFMLHHTNGLPQTPEEILTMEFEIHNLSKVNSELLLKLSDAYTTISRMQHEIARREEVYLYEITKLHEKNYTCSKKISKLQELTHKKGELLLLQGDYIFRTENVLAMQMYLNNIPYTDFKSYPTALGVESSLNNIPLNLDVSFRAGFENWFQREKDRSTNGYNSDEWHSLEAASFYSHPSSPGKCVFSGAQNLFDEPNFHYLKFDGDSKVSKGVLQIADQKDKPFSLGIGTVPPDFQILPDFPTISAIPAGGHIDGHITHVGDTKVKELQAEIEILQRKIQRYARELRKFRHIGGKHKSFGNIFSDSEDMNASPLSVPLRNEGIDVVTELSAPREDTKIKELKSEISVLQKQIQRHNDEISVHERIKERLLSEESRNRDLQAEINIVQQKLAGYRQETEAILRHQRTRNSSSVGNIHGSSKTSRINGEGANTDSNMSEVRNAFVTMQDQLSYLESENRALNSIIDNLNREVDRLKHENGVLSADTKAAGQLALDRLLHTVTDALMAISGKAVDDADASNQDGGNKAASPLTDDQIVDLRVTMLDSENKLYKGKLSQLLTVLHEKSVEGMQMEMNIARLNSDLHNANQFIQKFKNQSTKLLDTSNELEMVRSKCQILDDQVDKLKQMNTDLSDLNNRLNDDLRTLDERRSFAGNEINALREEVKQLQALLVGGQSIPYDAIRDRVCIIQLEGRCKLLDEYLSSSRYELESLRSRNADLVKSVMEMRYTIEQERTSNKVYAKQIAAMSEAEGRLQSQLEVQKSQIEGASASVLSLNESLKKSAADLSSSLSNLVEKERSESALSSTVDSLGSALKLLISDVKDVKPFFLSKNDLSSIDLNGIDNFDRGVYYGVVDAIQKAVLDYNDKMDSGPMKNLINAARDKISNIMKCNYLLGTLACGLCRQMQDMNSRMLSVAQSQGDSLASVIKPLCDQVKSDVSLAEMSMKLGKLQAHTKDLREQITKLQKTNPNEVVTRIKEHYEEVLDRYQTNVDQLTTVVKGKDEEQQQLKQENLKLMSDCTGAANAIEQFEKRLEALLKERKDFCENAISLLPQGSQTDFDRESPKAVLGVIRSLISKNASYKEKYQKLLENPPEPKLVTVTVPAAAASPAPERHIPLPDKPAVKRLERANRQQDMTAKDEFVHVIMDVDANVRYYLKSLRSSLREQLRYLATNADGNETEYEMPSTRMTNLSDTTVDDTDLDSSASEIEESKEHVFFDLSQSEELVRKHTKQFDNICDLLDRLGKANSQLIGRQQKVVYVDKLAQIRQQPVVIDGDMAVMHHFSRLCTTLKELVAGSPLSLTVDDVFYQLELVMLDPGNRERRKTMWNRCIGDMVSLVVEVLQSGTFEKRSVLEELERRSQVLSKAVDEARSLCRIREEELNRRTTELSGAYERIEQMENHCRKLEVELDNRMSDVQQYDERDLRNMESELSFREEEVRRLSKELTKLKTIVIDLEEVNNMLSQQLDLAREDVKQLGSTVDNQQRQISSLNSEISHLELEAERLRRGYQ</sequence>
<feature type="coiled-coil region" evidence="1">
    <location>
        <begin position="496"/>
        <end position="554"/>
    </location>
</feature>
<dbReference type="EMBL" id="JAVEPI010000003">
    <property type="protein sequence ID" value="KAK1442634.1"/>
    <property type="molecule type" value="Genomic_DNA"/>
</dbReference>
<evidence type="ECO:0000256" key="1">
    <source>
        <dbReference type="SAM" id="Coils"/>
    </source>
</evidence>
<feature type="compositionally biased region" description="Polar residues" evidence="2">
    <location>
        <begin position="565"/>
        <end position="591"/>
    </location>
</feature>